<feature type="domain" description="Zn(2)-C6 fungal-type" evidence="5">
    <location>
        <begin position="18"/>
        <end position="62"/>
    </location>
</feature>
<keyword evidence="4" id="KW-0539">Nucleus</keyword>
<protein>
    <recommendedName>
        <fullName evidence="5">Zn(2)-C6 fungal-type domain-containing protein</fullName>
    </recommendedName>
</protein>
<sequence length="708" mass="79051">MPNSKSERGTRGRYARLICQKCRSRKIKCNLPDVQELGPLGSPQPPAKSCERCRALNIECVIERSSLGRPPFKGSEIDARLKSNSARSHLATQHGELGSLFQSQMKDHLNLESISSPGTTQEIRSVAEKTVFDTVIEFQHFFASALGKDRIFGATIPRSTSVCPTPLPELVSQDIASSLDKDLECLRRRLKSEDEQNIGTNLLFALLCLIAYDTTGKFDPLHSHLKRNLQLAVSSYGQEFIFSPPTHSDSVVVCLILADYRPTAVGVSQHTAHRAIKSTLYLDTAFKIAERLEMLPSQLNLSFADIPTMTDKEYKNQMMNSLLGMKIFSQDIIQDGLLSRPLHQLQESLDRMAPHIHIYQNVFRHRPCPPTLIFQIQWATASYLLLDSLKSVKQNWTDPQRLSRAVEEIEQKCLEQIRFCDWALSNTTQTESPEEVSAARSLLEYRFHAVIIRMHGVALFHILVLRSRVSNNSFSGASDVSPLEANQMGPKLSDAMRNISDDLGVQIVTFLSRFAHPFPDQILAVLERFIGCTNLKLGNISLQAPFRDIVLDILVFCRSIVENNGIHVRSLSGKMRPNSDQQVSVIAECARRLSNMVTAPSKSIEAAFAGGCVFAASTRVMMAFLDIMRDLQKESNLKQAVQVPLDIPDAGPSTSNLDINHPEPDNSWFTEPIPTSFNAGNFAFDWSMIMGIDGNLIDNELNFDFGSS</sequence>
<dbReference type="Proteomes" id="UP001150942">
    <property type="component" value="Unassembled WGS sequence"/>
</dbReference>
<keyword evidence="1" id="KW-0805">Transcription regulation</keyword>
<evidence type="ECO:0000256" key="3">
    <source>
        <dbReference type="ARBA" id="ARBA00023163"/>
    </source>
</evidence>
<dbReference type="SMART" id="SM00066">
    <property type="entry name" value="GAL4"/>
    <property type="match status" value="1"/>
</dbReference>
<evidence type="ECO:0000313" key="6">
    <source>
        <dbReference type="EMBL" id="KAJ5197630.1"/>
    </source>
</evidence>
<comment type="caution">
    <text evidence="6">The sequence shown here is derived from an EMBL/GenBank/DDBJ whole genome shotgun (WGS) entry which is preliminary data.</text>
</comment>
<evidence type="ECO:0000256" key="1">
    <source>
        <dbReference type="ARBA" id="ARBA00023015"/>
    </source>
</evidence>
<evidence type="ECO:0000256" key="4">
    <source>
        <dbReference type="ARBA" id="ARBA00023242"/>
    </source>
</evidence>
<dbReference type="InterPro" id="IPR036864">
    <property type="entry name" value="Zn2-C6_fun-type_DNA-bd_sf"/>
</dbReference>
<reference evidence="6" key="2">
    <citation type="journal article" date="2023" name="IMA Fungus">
        <title>Comparative genomic study of the Penicillium genus elucidates a diverse pangenome and 15 lateral gene transfer events.</title>
        <authorList>
            <person name="Petersen C."/>
            <person name="Sorensen T."/>
            <person name="Nielsen M.R."/>
            <person name="Sondergaard T.E."/>
            <person name="Sorensen J.L."/>
            <person name="Fitzpatrick D.A."/>
            <person name="Frisvad J.C."/>
            <person name="Nielsen K.L."/>
        </authorList>
    </citation>
    <scope>NUCLEOTIDE SEQUENCE</scope>
    <source>
        <strain evidence="6">IBT 20477</strain>
    </source>
</reference>
<dbReference type="GO" id="GO:0008270">
    <property type="term" value="F:zinc ion binding"/>
    <property type="evidence" value="ECO:0007669"/>
    <property type="project" value="InterPro"/>
</dbReference>
<dbReference type="Pfam" id="PF00172">
    <property type="entry name" value="Zn_clus"/>
    <property type="match status" value="1"/>
</dbReference>
<name>A0A9W9JIK5_9EURO</name>
<keyword evidence="2" id="KW-0238">DNA-binding</keyword>
<accession>A0A9W9JIK5</accession>
<reference evidence="6" key="1">
    <citation type="submission" date="2022-11" db="EMBL/GenBank/DDBJ databases">
        <authorList>
            <person name="Petersen C."/>
        </authorList>
    </citation>
    <scope>NUCLEOTIDE SEQUENCE</scope>
    <source>
        <strain evidence="6">IBT 20477</strain>
    </source>
</reference>
<dbReference type="AlphaFoldDB" id="A0A9W9JIK5"/>
<dbReference type="CDD" id="cd00067">
    <property type="entry name" value="GAL4"/>
    <property type="match status" value="1"/>
</dbReference>
<dbReference type="GO" id="GO:0003677">
    <property type="term" value="F:DNA binding"/>
    <property type="evidence" value="ECO:0007669"/>
    <property type="project" value="UniProtKB-KW"/>
</dbReference>
<dbReference type="OrthoDB" id="2129491at2759"/>
<evidence type="ECO:0000313" key="7">
    <source>
        <dbReference type="Proteomes" id="UP001150942"/>
    </source>
</evidence>
<dbReference type="SUPFAM" id="SSF57701">
    <property type="entry name" value="Zn2/Cys6 DNA-binding domain"/>
    <property type="match status" value="1"/>
</dbReference>
<dbReference type="EMBL" id="JAPQKQ010000005">
    <property type="protein sequence ID" value="KAJ5197630.1"/>
    <property type="molecule type" value="Genomic_DNA"/>
</dbReference>
<dbReference type="InterPro" id="IPR001138">
    <property type="entry name" value="Zn2Cys6_DnaBD"/>
</dbReference>
<gene>
    <name evidence="6" type="ORF">N7449_008109</name>
</gene>
<keyword evidence="7" id="KW-1185">Reference proteome</keyword>
<dbReference type="Gene3D" id="4.10.240.10">
    <property type="entry name" value="Zn(2)-C6 fungal-type DNA-binding domain"/>
    <property type="match status" value="1"/>
</dbReference>
<organism evidence="6 7">
    <name type="scientific">Penicillium cf. viridicatum</name>
    <dbReference type="NCBI Taxonomy" id="2972119"/>
    <lineage>
        <taxon>Eukaryota</taxon>
        <taxon>Fungi</taxon>
        <taxon>Dikarya</taxon>
        <taxon>Ascomycota</taxon>
        <taxon>Pezizomycotina</taxon>
        <taxon>Eurotiomycetes</taxon>
        <taxon>Eurotiomycetidae</taxon>
        <taxon>Eurotiales</taxon>
        <taxon>Aspergillaceae</taxon>
        <taxon>Penicillium</taxon>
    </lineage>
</organism>
<dbReference type="GO" id="GO:0000981">
    <property type="term" value="F:DNA-binding transcription factor activity, RNA polymerase II-specific"/>
    <property type="evidence" value="ECO:0007669"/>
    <property type="project" value="InterPro"/>
</dbReference>
<proteinExistence type="predicted"/>
<evidence type="ECO:0000259" key="5">
    <source>
        <dbReference type="PROSITE" id="PS50048"/>
    </source>
</evidence>
<evidence type="ECO:0000256" key="2">
    <source>
        <dbReference type="ARBA" id="ARBA00023125"/>
    </source>
</evidence>
<keyword evidence="3" id="KW-0804">Transcription</keyword>
<dbReference type="PROSITE" id="PS50048">
    <property type="entry name" value="ZN2_CY6_FUNGAL_2"/>
    <property type="match status" value="1"/>
</dbReference>